<feature type="transmembrane region" description="Helical" evidence="8">
    <location>
        <begin position="318"/>
        <end position="342"/>
    </location>
</feature>
<dbReference type="GO" id="GO:0018996">
    <property type="term" value="P:molting cycle, collagen and cuticulin-based cuticle"/>
    <property type="evidence" value="ECO:0007669"/>
    <property type="project" value="TreeGrafter"/>
</dbReference>
<evidence type="ECO:0000313" key="10">
    <source>
        <dbReference type="EMBL" id="CAB3407892.1"/>
    </source>
</evidence>
<dbReference type="GO" id="GO:0006897">
    <property type="term" value="P:endocytosis"/>
    <property type="evidence" value="ECO:0007669"/>
    <property type="project" value="TreeGrafter"/>
</dbReference>
<dbReference type="GO" id="GO:0030659">
    <property type="term" value="C:cytoplasmic vesicle membrane"/>
    <property type="evidence" value="ECO:0007669"/>
    <property type="project" value="TreeGrafter"/>
</dbReference>
<dbReference type="InterPro" id="IPR051697">
    <property type="entry name" value="Patched_domain-protein"/>
</dbReference>
<dbReference type="Gene3D" id="1.20.1640.10">
    <property type="entry name" value="Multidrug efflux transporter AcrB transmembrane domain"/>
    <property type="match status" value="2"/>
</dbReference>
<reference evidence="10 11" key="1">
    <citation type="submission" date="2020-04" db="EMBL/GenBank/DDBJ databases">
        <authorList>
            <person name="Laetsch R D."/>
            <person name="Stevens L."/>
            <person name="Kumar S."/>
            <person name="Blaxter L. M."/>
        </authorList>
    </citation>
    <scope>NUCLEOTIDE SEQUENCE [LARGE SCALE GENOMIC DNA]</scope>
</reference>
<keyword evidence="3" id="KW-1003">Cell membrane</keyword>
<keyword evidence="4 8" id="KW-0812">Transmembrane</keyword>
<evidence type="ECO:0000256" key="6">
    <source>
        <dbReference type="ARBA" id="ARBA00023136"/>
    </source>
</evidence>
<evidence type="ECO:0000256" key="5">
    <source>
        <dbReference type="ARBA" id="ARBA00022989"/>
    </source>
</evidence>
<feature type="transmembrane region" description="Helical" evidence="8">
    <location>
        <begin position="753"/>
        <end position="772"/>
    </location>
</feature>
<evidence type="ECO:0000259" key="9">
    <source>
        <dbReference type="PROSITE" id="PS50156"/>
    </source>
</evidence>
<sequence>MTDDGDRLVDRSTAVTRVPNRSHLRTKTEELLGSNSSVSLGFFFRWIGSFIGRFPVPFIITTGILLSCSFGMIGLKLRDNVRSGYTPTTSRSRIENQIYREFLHSEGDPVLTTLLIESRDGGSMHRQEYLDEAVKQWNYIAKNLSVTFDDGTSLKFSDVCGHYCDANLAVEHYANSLRMKNNFPSMSGYRLEFPIATIMSYKLHLERNFFGVKTNNNTENNIEHIQVINMMIMAEGKTLLDYERIGKWELAVFDYCQKYRNDDSKILNMHVIGPEIVDTEMNKDAQKMSPYFAVGIALMLTFVVSTVFFSALHYGFAGWPIIVVSICCVMVPCFAVTTTLGINNLVGKRTNSPMLIMPFLVTGIGVDDAFLTLHAWMRQPPDISRQEKLARVFHEVGPSITTTTLTNVITFLIGYFSPTEEMSIFCLGSAMALFFAYVYTLTFFSPLLALTMNHHFSKPRRSSKGYMRKFLKFYSKVISHWASFVFLMLGALVYWGFGIIGTINMEAKLDTAKILPLDTPIRKPNRLMEEYVWNEFYPVTVIVNHPLNITNATEMAIYDEFVNAFETASKSRGSQFSISWLRDYHEYFFETAAEFFDYDSEDVTNTSSSFNYEKLDGFLKSPVFKHHAGSMRLNFSDPIPVRSFLLTFAYAETASWDDRIELMKHWRQTADRYPQLNASVWNVNAMFVDQMLSLKPLAQQNVTVTLVCMAIVCAVFIQNPVSVVTATMSILSIANGVTGYLSFWALDLDPVSLCAILVSIGMAVDFVAHTTYHYQIAYKEKLIDGKLRKVLLNTPEARVEYVLANIAWPMLQGGTSTVLCIIPLVHLQNYLPLVFVKTITLVVIWGLFHGLVLLPAILSQIPLRFFNHDCNSLILGQSSNDDENYSSTIQEMTPLAPEPNV</sequence>
<feature type="transmembrane region" description="Helical" evidence="8">
    <location>
        <begin position="291"/>
        <end position="312"/>
    </location>
</feature>
<evidence type="ECO:0000256" key="2">
    <source>
        <dbReference type="ARBA" id="ARBA00005585"/>
    </source>
</evidence>
<comment type="similarity">
    <text evidence="2">Belongs to the patched family.</text>
</comment>
<accession>A0A8S1F8E9</accession>
<feature type="transmembrane region" description="Helical" evidence="8">
    <location>
        <begin position="354"/>
        <end position="376"/>
    </location>
</feature>
<name>A0A8S1F8E9_9PELO</name>
<feature type="transmembrane region" description="Helical" evidence="8">
    <location>
        <begin position="424"/>
        <end position="449"/>
    </location>
</feature>
<feature type="transmembrane region" description="Helical" evidence="8">
    <location>
        <begin position="701"/>
        <end position="717"/>
    </location>
</feature>
<dbReference type="Proteomes" id="UP000494206">
    <property type="component" value="Unassembled WGS sequence"/>
</dbReference>
<dbReference type="InterPro" id="IPR003392">
    <property type="entry name" value="PTHD_SSD"/>
</dbReference>
<feature type="transmembrane region" description="Helical" evidence="8">
    <location>
        <begin position="54"/>
        <end position="75"/>
    </location>
</feature>
<feature type="domain" description="SSD" evidence="9">
    <location>
        <begin position="290"/>
        <end position="450"/>
    </location>
</feature>
<feature type="transmembrane region" description="Helical" evidence="8">
    <location>
        <begin position="396"/>
        <end position="417"/>
    </location>
</feature>
<dbReference type="PROSITE" id="PS50156">
    <property type="entry name" value="SSD"/>
    <property type="match status" value="1"/>
</dbReference>
<dbReference type="EMBL" id="CADEPM010000006">
    <property type="protein sequence ID" value="CAB3407892.1"/>
    <property type="molecule type" value="Genomic_DNA"/>
</dbReference>
<feature type="transmembrane region" description="Helical" evidence="8">
    <location>
        <begin position="723"/>
        <end position="746"/>
    </location>
</feature>
<evidence type="ECO:0000256" key="8">
    <source>
        <dbReference type="SAM" id="Phobius"/>
    </source>
</evidence>
<keyword evidence="7" id="KW-0325">Glycoprotein</keyword>
<dbReference type="Pfam" id="PF02460">
    <property type="entry name" value="Patched"/>
    <property type="match status" value="1"/>
</dbReference>
<gene>
    <name evidence="10" type="ORF">CBOVIS_LOCUS9745</name>
</gene>
<keyword evidence="6 8" id="KW-0472">Membrane</keyword>
<dbReference type="PANTHER" id="PTHR10796:SF102">
    <property type="entry name" value="SSD DOMAIN-CONTAINING PROTEIN"/>
    <property type="match status" value="1"/>
</dbReference>
<organism evidence="10 11">
    <name type="scientific">Caenorhabditis bovis</name>
    <dbReference type="NCBI Taxonomy" id="2654633"/>
    <lineage>
        <taxon>Eukaryota</taxon>
        <taxon>Metazoa</taxon>
        <taxon>Ecdysozoa</taxon>
        <taxon>Nematoda</taxon>
        <taxon>Chromadorea</taxon>
        <taxon>Rhabditida</taxon>
        <taxon>Rhabditina</taxon>
        <taxon>Rhabditomorpha</taxon>
        <taxon>Rhabditoidea</taxon>
        <taxon>Rhabditidae</taxon>
        <taxon>Peloderinae</taxon>
        <taxon>Caenorhabditis</taxon>
    </lineage>
</organism>
<keyword evidence="11" id="KW-1185">Reference proteome</keyword>
<dbReference type="FunFam" id="1.20.1640.10:FF:000013">
    <property type="entry name" value="PaTched Related family"/>
    <property type="match status" value="1"/>
</dbReference>
<comment type="caution">
    <text evidence="10">The sequence shown here is derived from an EMBL/GenBank/DDBJ whole genome shotgun (WGS) entry which is preliminary data.</text>
</comment>
<dbReference type="OrthoDB" id="6510177at2759"/>
<evidence type="ECO:0000256" key="4">
    <source>
        <dbReference type="ARBA" id="ARBA00022692"/>
    </source>
</evidence>
<dbReference type="GO" id="GO:0005886">
    <property type="term" value="C:plasma membrane"/>
    <property type="evidence" value="ECO:0007669"/>
    <property type="project" value="UniProtKB-SubCell"/>
</dbReference>
<evidence type="ECO:0000256" key="3">
    <source>
        <dbReference type="ARBA" id="ARBA00022475"/>
    </source>
</evidence>
<evidence type="ECO:0000313" key="11">
    <source>
        <dbReference type="Proteomes" id="UP000494206"/>
    </source>
</evidence>
<comment type="subcellular location">
    <subcellularLocation>
        <location evidence="1">Cell membrane</location>
        <topology evidence="1">Multi-pass membrane protein</topology>
    </subcellularLocation>
</comment>
<dbReference type="SUPFAM" id="SSF82866">
    <property type="entry name" value="Multidrug efflux transporter AcrB transmembrane domain"/>
    <property type="match status" value="2"/>
</dbReference>
<protein>
    <recommendedName>
        <fullName evidence="9">SSD domain-containing protein</fullName>
    </recommendedName>
</protein>
<feature type="transmembrane region" description="Helical" evidence="8">
    <location>
        <begin position="481"/>
        <end position="503"/>
    </location>
</feature>
<proteinExistence type="inferred from homology"/>
<feature type="transmembrane region" description="Helical" evidence="8">
    <location>
        <begin position="834"/>
        <end position="858"/>
    </location>
</feature>
<dbReference type="PANTHER" id="PTHR10796">
    <property type="entry name" value="PATCHED-RELATED"/>
    <property type="match status" value="1"/>
</dbReference>
<dbReference type="AlphaFoldDB" id="A0A8S1F8E9"/>
<keyword evidence="5 8" id="KW-1133">Transmembrane helix</keyword>
<dbReference type="InterPro" id="IPR000731">
    <property type="entry name" value="SSD"/>
</dbReference>
<evidence type="ECO:0000256" key="7">
    <source>
        <dbReference type="ARBA" id="ARBA00023180"/>
    </source>
</evidence>
<evidence type="ECO:0000256" key="1">
    <source>
        <dbReference type="ARBA" id="ARBA00004651"/>
    </source>
</evidence>